<evidence type="ECO:0000256" key="9">
    <source>
        <dbReference type="ARBA" id="ARBA00022729"/>
    </source>
</evidence>
<dbReference type="GO" id="GO:0042744">
    <property type="term" value="P:hydrogen peroxide catabolic process"/>
    <property type="evidence" value="ECO:0007669"/>
    <property type="project" value="UniProtKB-KW"/>
</dbReference>
<evidence type="ECO:0000256" key="18">
    <source>
        <dbReference type="PIRSR" id="PIRSR600823-2"/>
    </source>
</evidence>
<keyword evidence="6 24" id="KW-0575">Peroxidase</keyword>
<evidence type="ECO:0000256" key="11">
    <source>
        <dbReference type="ARBA" id="ARBA00023002"/>
    </source>
</evidence>
<keyword evidence="13 21" id="KW-1015">Disulfide bond</keyword>
<organism evidence="24 25">
    <name type="scientific">Ananas comosus</name>
    <name type="common">Pineapple</name>
    <name type="synonym">Ananas ananas</name>
    <dbReference type="NCBI Taxonomy" id="4615"/>
    <lineage>
        <taxon>Eukaryota</taxon>
        <taxon>Viridiplantae</taxon>
        <taxon>Streptophyta</taxon>
        <taxon>Embryophyta</taxon>
        <taxon>Tracheophyta</taxon>
        <taxon>Spermatophyta</taxon>
        <taxon>Magnoliopsida</taxon>
        <taxon>Liliopsida</taxon>
        <taxon>Poales</taxon>
        <taxon>Bromeliaceae</taxon>
        <taxon>Bromelioideae</taxon>
        <taxon>Ananas</taxon>
    </lineage>
</organism>
<dbReference type="Gene3D" id="1.10.520.10">
    <property type="match status" value="2"/>
</dbReference>
<comment type="catalytic activity">
    <reaction evidence="1">
        <text>2 a phenolic donor + H2O2 = 2 a phenolic radical donor + 2 H2O</text>
        <dbReference type="Rhea" id="RHEA:56136"/>
        <dbReference type="ChEBI" id="CHEBI:15377"/>
        <dbReference type="ChEBI" id="CHEBI:16240"/>
        <dbReference type="ChEBI" id="CHEBI:139520"/>
        <dbReference type="ChEBI" id="CHEBI:139521"/>
        <dbReference type="EC" id="1.11.1.7"/>
    </reaction>
</comment>
<dbReference type="GO" id="GO:0140825">
    <property type="term" value="F:lactoperoxidase activity"/>
    <property type="evidence" value="ECO:0007669"/>
    <property type="project" value="UniProtKB-EC"/>
</dbReference>
<dbReference type="Pfam" id="PF00141">
    <property type="entry name" value="peroxidase"/>
    <property type="match status" value="3"/>
</dbReference>
<evidence type="ECO:0000256" key="19">
    <source>
        <dbReference type="PIRSR" id="PIRSR600823-3"/>
    </source>
</evidence>
<evidence type="ECO:0000256" key="8">
    <source>
        <dbReference type="ARBA" id="ARBA00022723"/>
    </source>
</evidence>
<sequence>MVSKAFFVAFSLWLLVLLLFNPSQAHVLFGFYNVTCPNAETMVRDEVGKVLAKQPDLAGALIRLHFVDCFVGGCEASILLNSTANGPAEKDAPLNKGIRGFDVIDGIKAKMEQACPGIVSCADIITMAARDSVYLSHGPFYTIPTGRRDGNGSVASDVAKYVPSPAATIDDIKAFFAKKNLTVKDLVVLSGAHTLGEAHCYSFSDRLYNFKGNGSSDPSLDANYTIALQNQCKPNDMTTLVDLDPDNATMFDLDYYKLVSNMKGLFASDVALLSDVDAKAYVTRQANATKTDEFFNDFATSMVAMGRLSVLTHQNGEIRKICSKLPTNLLDIYIISFLSGGHAIGRSHCDAFSNRLYNFTGKGDMDPSLDPSYAAQLKKKCKPGDMTTVQDMVPGSATTFDINYFKLVVEKKGLFQSDDALLRNKETRDYVYSHVKVDAESSFFADFGVSMVRMGRVGVLTGKQGEIRKHLLSFSGADLELGFYEITCPNAEKIIFEYVKEHISKTPSLAAPLLRMHFHDCFVRGCDASVLIDSTSKNKAEKAAFPNQSLRGFDFVDRVKSLLEKECPGVVSCADIIALIARDSVLVTVKYTNLINGGPFWNVPTGRRDGLISNSTEASNNLPAPTFNFTSLQRSFASKGLNLKDLVVLSGAHTIGVSHCTSFDKRLYNFTGKGDQDPSLDKFYAWNLKKNKCKFLNDTKTIVEMDPGSHRTFDLGYYKHLMQRRGLFRSDEALMTNPVTKSYITQILSSPLEEFFKEFALSMEKMGRIEVKTGSFGEIRTNCA</sequence>
<dbReference type="InterPro" id="IPR002016">
    <property type="entry name" value="Haem_peroxidase"/>
</dbReference>
<feature type="binding site" description="axial binding residue" evidence="19">
    <location>
        <position position="653"/>
    </location>
    <ligand>
        <name>heme b</name>
        <dbReference type="ChEBI" id="CHEBI:60344"/>
    </ligand>
    <ligandPart>
        <name>Fe</name>
        <dbReference type="ChEBI" id="CHEBI:18248"/>
    </ligandPart>
</feature>
<feature type="binding site" evidence="19">
    <location>
        <position position="654"/>
    </location>
    <ligand>
        <name>Ca(2+)</name>
        <dbReference type="ChEBI" id="CHEBI:29108"/>
        <label>2</label>
    </ligand>
</feature>
<feature type="disulfide bond" evidence="21">
    <location>
        <begin position="660"/>
        <end position="693"/>
    </location>
</feature>
<dbReference type="EC" id="1.11.1.7" evidence="4"/>
<keyword evidence="15" id="KW-0376">Hydrogen peroxide</keyword>
<evidence type="ECO:0000313" key="24">
    <source>
        <dbReference type="EMBL" id="OAY70509.1"/>
    </source>
</evidence>
<feature type="binding site" evidence="19">
    <location>
        <position position="520"/>
    </location>
    <ligand>
        <name>Ca(2+)</name>
        <dbReference type="ChEBI" id="CHEBI:29108"/>
        <label>1</label>
    </ligand>
</feature>
<accession>A0A199V0D4</accession>
<dbReference type="PRINTS" id="PR00461">
    <property type="entry name" value="PLPEROXIDASE"/>
</dbReference>
<protein>
    <recommendedName>
        <fullName evidence="16">Peroxidase 1</fullName>
        <ecNumber evidence="4">1.11.1.7</ecNumber>
    </recommendedName>
</protein>
<evidence type="ECO:0000256" key="5">
    <source>
        <dbReference type="ARBA" id="ARBA00022525"/>
    </source>
</evidence>
<keyword evidence="11" id="KW-0560">Oxidoreductase</keyword>
<dbReference type="PROSITE" id="PS00435">
    <property type="entry name" value="PEROXIDASE_1"/>
    <property type="match status" value="2"/>
</dbReference>
<evidence type="ECO:0000256" key="13">
    <source>
        <dbReference type="ARBA" id="ARBA00023157"/>
    </source>
</evidence>
<evidence type="ECO:0000256" key="10">
    <source>
        <dbReference type="ARBA" id="ARBA00022837"/>
    </source>
</evidence>
<feature type="binding site" evidence="18">
    <location>
        <position position="623"/>
    </location>
    <ligand>
        <name>substrate</name>
    </ligand>
</feature>
<dbReference type="GO" id="GO:0006979">
    <property type="term" value="P:response to oxidative stress"/>
    <property type="evidence" value="ECO:0007669"/>
    <property type="project" value="InterPro"/>
</dbReference>
<dbReference type="InterPro" id="IPR010255">
    <property type="entry name" value="Haem_peroxidase_sf"/>
</dbReference>
<keyword evidence="12 19" id="KW-0408">Iron</keyword>
<keyword evidence="8 19" id="KW-0479">Metal-binding</keyword>
<evidence type="ECO:0000256" key="1">
    <source>
        <dbReference type="ARBA" id="ARBA00000189"/>
    </source>
</evidence>
<keyword evidence="5" id="KW-0964">Secreted</keyword>
<evidence type="ECO:0000256" key="6">
    <source>
        <dbReference type="ARBA" id="ARBA00022559"/>
    </source>
</evidence>
<feature type="binding site" evidence="19">
    <location>
        <position position="525"/>
    </location>
    <ligand>
        <name>Ca(2+)</name>
        <dbReference type="ChEBI" id="CHEBI:29108"/>
        <label>1</label>
    </ligand>
</feature>
<keyword evidence="7" id="KW-0349">Heme</keyword>
<evidence type="ECO:0000256" key="12">
    <source>
        <dbReference type="ARBA" id="ARBA00023004"/>
    </source>
</evidence>
<feature type="disulfide bond" evidence="21">
    <location>
        <begin position="488"/>
        <end position="567"/>
    </location>
</feature>
<feature type="binding site" evidence="19">
    <location>
        <position position="706"/>
    </location>
    <ligand>
        <name>Ca(2+)</name>
        <dbReference type="ChEBI" id="CHEBI:29108"/>
        <label>2</label>
    </ligand>
</feature>
<proteinExistence type="inferred from homology"/>
<evidence type="ECO:0000256" key="2">
    <source>
        <dbReference type="ARBA" id="ARBA00002322"/>
    </source>
</evidence>
<dbReference type="Proteomes" id="UP000092600">
    <property type="component" value="Unassembled WGS sequence"/>
</dbReference>
<evidence type="ECO:0000259" key="23">
    <source>
        <dbReference type="PROSITE" id="PS50873"/>
    </source>
</evidence>
<dbReference type="GO" id="GO:0046872">
    <property type="term" value="F:metal ion binding"/>
    <property type="evidence" value="ECO:0007669"/>
    <property type="project" value="UniProtKB-KW"/>
</dbReference>
<evidence type="ECO:0000313" key="25">
    <source>
        <dbReference type="Proteomes" id="UP000092600"/>
    </source>
</evidence>
<feature type="disulfide bond" evidence="21">
    <location>
        <begin position="521"/>
        <end position="526"/>
    </location>
</feature>
<comment type="cofactor">
    <cofactor evidence="19">
        <name>heme b</name>
        <dbReference type="ChEBI" id="CHEBI:60344"/>
    </cofactor>
    <text evidence="19">Binds 1 heme b (iron(II)-protoporphyrin IX) group per subunit.</text>
</comment>
<reference evidence="24 25" key="1">
    <citation type="journal article" date="2016" name="DNA Res.">
        <title>The draft genome of MD-2 pineapple using hybrid error correction of long reads.</title>
        <authorList>
            <person name="Redwan R.M."/>
            <person name="Saidin A."/>
            <person name="Kumar S.V."/>
        </authorList>
    </citation>
    <scope>NUCLEOTIDE SEQUENCE [LARGE SCALE GENOMIC DNA]</scope>
    <source>
        <strain evidence="25">cv. MD2</strain>
        <tissue evidence="24">Leaf</tissue>
    </source>
</reference>
<evidence type="ECO:0000256" key="20">
    <source>
        <dbReference type="PIRSR" id="PIRSR600823-4"/>
    </source>
</evidence>
<dbReference type="InterPro" id="IPR019794">
    <property type="entry name" value="Peroxidases_AS"/>
</dbReference>
<comment type="similarity">
    <text evidence="3">Belongs to the peroxidase family. Ascorbate peroxidase subfamily.</text>
</comment>
<dbReference type="FunFam" id="1.10.520.10:FF:000001">
    <property type="entry name" value="Peroxidase"/>
    <property type="match status" value="1"/>
</dbReference>
<feature type="binding site" evidence="19">
    <location>
        <position position="523"/>
    </location>
    <ligand>
        <name>Ca(2+)</name>
        <dbReference type="ChEBI" id="CHEBI:29108"/>
        <label>1</label>
    </ligand>
</feature>
<dbReference type="FunFam" id="1.10.520.10:FF:000008">
    <property type="entry name" value="Peroxidase"/>
    <property type="match status" value="1"/>
</dbReference>
<keyword evidence="14" id="KW-0325">Glycoprotein</keyword>
<evidence type="ECO:0000256" key="3">
    <source>
        <dbReference type="ARBA" id="ARBA00006873"/>
    </source>
</evidence>
<feature type="domain" description="Plant heme peroxidase family profile" evidence="23">
    <location>
        <begin position="26"/>
        <end position="326"/>
    </location>
</feature>
<evidence type="ECO:0000256" key="14">
    <source>
        <dbReference type="ARBA" id="ARBA00023180"/>
    </source>
</evidence>
<dbReference type="PANTHER" id="PTHR31235">
    <property type="entry name" value="PEROXIDASE 25-RELATED"/>
    <property type="match status" value="1"/>
</dbReference>
<feature type="signal peptide" evidence="22">
    <location>
        <begin position="1"/>
        <end position="25"/>
    </location>
</feature>
<feature type="domain" description="Plant heme peroxidase family profile" evidence="23">
    <location>
        <begin position="325"/>
        <end position="475"/>
    </location>
</feature>
<dbReference type="AlphaFoldDB" id="A0A199V0D4"/>
<name>A0A199V0D4_ANACO</name>
<keyword evidence="9 22" id="KW-0732">Signal</keyword>
<comment type="function">
    <text evidence="2">Removal of H(2)O(2), oxidation of toxic reductants, biosynthesis and degradation of lignin, suberization, auxin catabolism, response to environmental stresses such as wounding, pathogen attack and oxidative stress. These functions might be dependent on each isozyme/isoform in each plant tissue.</text>
</comment>
<comment type="caution">
    <text evidence="24">The sequence shown here is derived from an EMBL/GenBank/DDBJ whole genome shotgun (WGS) entry which is preliminary data.</text>
</comment>
<feature type="site" description="Transition state stabilizer" evidence="20">
    <location>
        <position position="515"/>
    </location>
</feature>
<dbReference type="Gene3D" id="1.10.420.10">
    <property type="entry name" value="Peroxidase, domain 2"/>
    <property type="match status" value="3"/>
</dbReference>
<evidence type="ECO:0000256" key="15">
    <source>
        <dbReference type="ARBA" id="ARBA00023324"/>
    </source>
</evidence>
<evidence type="ECO:0000256" key="7">
    <source>
        <dbReference type="ARBA" id="ARBA00022617"/>
    </source>
</evidence>
<feature type="binding site" evidence="19">
    <location>
        <position position="714"/>
    </location>
    <ligand>
        <name>Ca(2+)</name>
        <dbReference type="ChEBI" id="CHEBI:29108"/>
        <label>2</label>
    </ligand>
</feature>
<evidence type="ECO:0000256" key="16">
    <source>
        <dbReference type="ARBA" id="ARBA00072322"/>
    </source>
</evidence>
<feature type="binding site" evidence="19">
    <location>
        <position position="529"/>
    </location>
    <ligand>
        <name>Ca(2+)</name>
        <dbReference type="ChEBI" id="CHEBI:29108"/>
        <label>1</label>
    </ligand>
</feature>
<dbReference type="InterPro" id="IPR033905">
    <property type="entry name" value="Secretory_peroxidase"/>
</dbReference>
<dbReference type="InterPro" id="IPR019793">
    <property type="entry name" value="Peroxidases_heam-ligand_BS"/>
</dbReference>
<dbReference type="STRING" id="4615.A0A199V0D4"/>
<feature type="chain" id="PRO_5008508190" description="Peroxidase 1" evidence="22">
    <location>
        <begin position="26"/>
        <end position="784"/>
    </location>
</feature>
<evidence type="ECO:0000256" key="22">
    <source>
        <dbReference type="SAM" id="SignalP"/>
    </source>
</evidence>
<dbReference type="GO" id="GO:0020037">
    <property type="term" value="F:heme binding"/>
    <property type="evidence" value="ECO:0007669"/>
    <property type="project" value="InterPro"/>
</dbReference>
<evidence type="ECO:0000256" key="21">
    <source>
        <dbReference type="PIRSR" id="PIRSR600823-5"/>
    </source>
</evidence>
<dbReference type="SUPFAM" id="SSF48113">
    <property type="entry name" value="Heme-dependent peroxidases"/>
    <property type="match status" value="3"/>
</dbReference>
<dbReference type="CDD" id="cd00693">
    <property type="entry name" value="secretory_peroxidase"/>
    <property type="match status" value="2"/>
</dbReference>
<comment type="cofactor">
    <cofactor evidence="19">
        <name>Ca(2+)</name>
        <dbReference type="ChEBI" id="CHEBI:29108"/>
    </cofactor>
    <text evidence="19">Binds 2 calcium ions per subunit.</text>
</comment>
<feature type="binding site" evidence="19">
    <location>
        <position position="541"/>
    </location>
    <ligand>
        <name>Ca(2+)</name>
        <dbReference type="ChEBI" id="CHEBI:29108"/>
        <label>1</label>
    </ligand>
</feature>
<dbReference type="EMBL" id="LSRQ01003888">
    <property type="protein sequence ID" value="OAY70509.1"/>
    <property type="molecule type" value="Genomic_DNA"/>
</dbReference>
<feature type="domain" description="Plant heme peroxidase family profile" evidence="23">
    <location>
        <begin position="478"/>
        <end position="784"/>
    </location>
</feature>
<dbReference type="PROSITE" id="PS50873">
    <property type="entry name" value="PEROXIDASE_4"/>
    <property type="match status" value="3"/>
</dbReference>
<feature type="non-terminal residue" evidence="24">
    <location>
        <position position="784"/>
    </location>
</feature>
<dbReference type="PROSITE" id="PS00436">
    <property type="entry name" value="PEROXIDASE_2"/>
    <property type="match status" value="1"/>
</dbReference>
<evidence type="ECO:0000256" key="17">
    <source>
        <dbReference type="PIRSR" id="PIRSR600823-1"/>
    </source>
</evidence>
<feature type="disulfide bond" evidence="21">
    <location>
        <begin position="573"/>
        <end position="783"/>
    </location>
</feature>
<keyword evidence="10 19" id="KW-0106">Calcium</keyword>
<feature type="active site" description="Proton acceptor" evidence="17">
    <location>
        <position position="519"/>
    </location>
</feature>
<evidence type="ECO:0000256" key="4">
    <source>
        <dbReference type="ARBA" id="ARBA00012313"/>
    </source>
</evidence>
<dbReference type="InterPro" id="IPR000823">
    <property type="entry name" value="Peroxidase_pln"/>
</dbReference>
<dbReference type="FunFam" id="1.10.420.10:FF:000008">
    <property type="entry name" value="Peroxidase"/>
    <property type="match status" value="3"/>
</dbReference>
<gene>
    <name evidence="24" type="ORF">ACMD2_05391</name>
</gene>
<feature type="binding site" evidence="19">
    <location>
        <position position="527"/>
    </location>
    <ligand>
        <name>Ca(2+)</name>
        <dbReference type="ChEBI" id="CHEBI:29108"/>
        <label>1</label>
    </ligand>
</feature>
<dbReference type="PRINTS" id="PR00458">
    <property type="entry name" value="PEROXIDASE"/>
</dbReference>